<evidence type="ECO:0000313" key="1">
    <source>
        <dbReference type="EMBL" id="MEO3939467.1"/>
    </source>
</evidence>
<organism evidence="1 2">
    <name type="scientific">Paenarthrobacter nicotinovorans</name>
    <name type="common">Arthrobacter nicotinovorans</name>
    <dbReference type="NCBI Taxonomy" id="29320"/>
    <lineage>
        <taxon>Bacteria</taxon>
        <taxon>Bacillati</taxon>
        <taxon>Actinomycetota</taxon>
        <taxon>Actinomycetes</taxon>
        <taxon>Micrococcales</taxon>
        <taxon>Micrococcaceae</taxon>
        <taxon>Paenarthrobacter</taxon>
    </lineage>
</organism>
<reference evidence="1 2" key="1">
    <citation type="journal article" date="2024" name="Appl. Microbiol. Biotechnol.">
        <title>Biosynthetic gene clusters with biotechnological applications in novel Antarctic isolates from Actinomycetota.</title>
        <authorList>
            <person name="Bruna P."/>
            <person name="Nunez-Montero K."/>
            <person name="Contreras M.J."/>
            <person name="Leal K."/>
            <person name="Garcia M."/>
            <person name="Abanto M."/>
            <person name="Barrientos L."/>
        </authorList>
    </citation>
    <scope>NUCLEOTIDE SEQUENCE [LARGE SCALE GENOMIC DNA]</scope>
    <source>
        <strain evidence="1 2">Se16.17</strain>
    </source>
</reference>
<keyword evidence="2" id="KW-1185">Reference proteome</keyword>
<evidence type="ECO:0000313" key="2">
    <source>
        <dbReference type="Proteomes" id="UP001448614"/>
    </source>
</evidence>
<dbReference type="Proteomes" id="UP001448614">
    <property type="component" value="Unassembled WGS sequence"/>
</dbReference>
<name>A0ABV0GLM6_PAENI</name>
<dbReference type="RefSeq" id="WP_347781457.1">
    <property type="nucleotide sequence ID" value="NZ_JBBMFV010000001.1"/>
</dbReference>
<gene>
    <name evidence="1" type="ORF">V3C41_00095</name>
</gene>
<proteinExistence type="predicted"/>
<protein>
    <submittedName>
        <fullName evidence="1">Uncharacterized protein</fullName>
    </submittedName>
</protein>
<accession>A0ABV0GLM6</accession>
<sequence>MRKHWKLLTALGAVILVIAVAVVLLNPPAPAAKPDDPSSLQASGKFGFPVSGIKIGEGGTKTASDGKTPTGYNGSCDSAAQAAANYTPLVKDVNVSTWAQQKKTLVEVGKQGPWVERATINGDLMANAKDLPPGAFDGGWYSRSDVAAGGLYRVASCDAKKKAVVQIFSGGTTAVVNKAPSAFFQTVTFELSWAGDWKVSDFAIVQSGQDFNGRVKDAGPTSLGTTYDDETAPALKDELVNDFFADVSREGWVEYANAKR</sequence>
<dbReference type="EMBL" id="JBBMFV010000001">
    <property type="protein sequence ID" value="MEO3939467.1"/>
    <property type="molecule type" value="Genomic_DNA"/>
</dbReference>
<comment type="caution">
    <text evidence="1">The sequence shown here is derived from an EMBL/GenBank/DDBJ whole genome shotgun (WGS) entry which is preliminary data.</text>
</comment>